<dbReference type="AlphaFoldDB" id="W0RP51"/>
<reference evidence="1 2" key="1">
    <citation type="journal article" date="2014" name="Genome Announc.">
        <title>Genome Sequence and Methylome of Soil Bacterium Gemmatirosa kalamazoonensis KBS708T, a Member of the Rarely Cultivated Gemmatimonadetes Phylum.</title>
        <authorList>
            <person name="Debruyn J.M."/>
            <person name="Radosevich M."/>
            <person name="Wommack K.E."/>
            <person name="Polson S.W."/>
            <person name="Hauser L.J."/>
            <person name="Fawaz M.N."/>
            <person name="Korlach J."/>
            <person name="Tsai Y.C."/>
        </authorList>
    </citation>
    <scope>NUCLEOTIDE SEQUENCE [LARGE SCALE GENOMIC DNA]</scope>
    <source>
        <strain evidence="1 2">KBS708</strain>
        <plasmid evidence="2">Plasmid 1</plasmid>
    </source>
</reference>
<dbReference type="RefSeq" id="WP_236646354.1">
    <property type="nucleotide sequence ID" value="NZ_CP007129.1"/>
</dbReference>
<name>W0RP51_9BACT</name>
<protein>
    <submittedName>
        <fullName evidence="1">Putative phosphohistidine phosphatase SixA</fullName>
    </submittedName>
</protein>
<accession>W0RP51</accession>
<dbReference type="InterPro" id="IPR029033">
    <property type="entry name" value="His_PPase_superfam"/>
</dbReference>
<dbReference type="Proteomes" id="UP000019151">
    <property type="component" value="Plasmid 1"/>
</dbReference>
<gene>
    <name evidence="1" type="ORF">J421_4727</name>
</gene>
<keyword evidence="1" id="KW-0614">Plasmid</keyword>
<dbReference type="HOGENOM" id="CLU_2537746_0_0_0"/>
<evidence type="ECO:0000313" key="1">
    <source>
        <dbReference type="EMBL" id="AHG92262.1"/>
    </source>
</evidence>
<organism evidence="1 2">
    <name type="scientific">Gemmatirosa kalamazoonensis</name>
    <dbReference type="NCBI Taxonomy" id="861299"/>
    <lineage>
        <taxon>Bacteria</taxon>
        <taxon>Pseudomonadati</taxon>
        <taxon>Gemmatimonadota</taxon>
        <taxon>Gemmatimonadia</taxon>
        <taxon>Gemmatimonadales</taxon>
        <taxon>Gemmatimonadaceae</taxon>
        <taxon>Gemmatirosa</taxon>
    </lineage>
</organism>
<dbReference type="InParanoid" id="W0RP51"/>
<dbReference type="KEGG" id="gba:J421_4727"/>
<geneLocation type="plasmid" evidence="1 2">
    <name>1</name>
</geneLocation>
<dbReference type="Gene3D" id="3.40.50.1240">
    <property type="entry name" value="Phosphoglycerate mutase-like"/>
    <property type="match status" value="1"/>
</dbReference>
<sequence length="83" mass="9274">MPDAPLAFTRDWLDTQRAGWTITLVGHEPHLSRLVGWLLSGQEHAFTELTRGGACLLECDAPVSPGAVRLEWLLRAGQLRRVR</sequence>
<keyword evidence="2" id="KW-1185">Reference proteome</keyword>
<evidence type="ECO:0000313" key="2">
    <source>
        <dbReference type="Proteomes" id="UP000019151"/>
    </source>
</evidence>
<dbReference type="EMBL" id="CP007129">
    <property type="protein sequence ID" value="AHG92262.1"/>
    <property type="molecule type" value="Genomic_DNA"/>
</dbReference>
<proteinExistence type="predicted"/>